<dbReference type="InterPro" id="IPR018247">
    <property type="entry name" value="EF_Hand_1_Ca_BS"/>
</dbReference>
<dbReference type="Pfam" id="PF13499">
    <property type="entry name" value="EF-hand_7"/>
    <property type="match status" value="1"/>
</dbReference>
<dbReference type="PANTHER" id="PTHR10903:SF135">
    <property type="entry name" value="TRANSLOCASE OF CHLOROPLAST 120, CHLOROPLASTIC-RELATED"/>
    <property type="match status" value="1"/>
</dbReference>
<dbReference type="Gene3D" id="3.40.50.300">
    <property type="entry name" value="P-loop containing nucleotide triphosphate hydrolases"/>
    <property type="match status" value="1"/>
</dbReference>
<feature type="compositionally biased region" description="Polar residues" evidence="19">
    <location>
        <begin position="355"/>
        <end position="365"/>
    </location>
</feature>
<keyword evidence="3" id="KW-0813">Transport</keyword>
<sequence>MGIACCSMKEQLELLGAESAAALSGTLSAMSVGSQEPRLPPGGRFTVMMFGMTGSGKSALGNLLAGYDHFVSGDDTASVTNNQSVLKYEAPDRSLVLLDTIGLGDTELDQDKVVANIRDSALSAPNGVDAMVFVMRSGRITDDVIARLIYATEYLWGTECLLNLYIVVTYASRYVTQREEAAAWIERQCELNWRFRHIYSLVGNNENRILFVDNPDPADGEPLTRLRRHNSRQNILKAFVNHPRDIIPPFTHAMMKKAQEKMDATLKEVKKAEEAITELEAKAAEASRKDMEAMEKEMAEAKERKRKAEEAYKQEMKNIQEDEEFRRMAAQAVEEATVAFGKKYEHADSKVESMSAATTSVPEDQSPTDESKSSNPIAACKRVFRALRRRFVKPKIGQLGGTPGTPSLQSPSPAAKSAMPVLQQRLTPEEVEAMVEEAHLLLVGSESQTSQQLFDSLDQQGLKYLSPVQFQLWVKKVCPDTNSAQVAGIWRRADQNCDGRISEEEFLKFMSHKVQ</sequence>
<evidence type="ECO:0000256" key="6">
    <source>
        <dbReference type="ARBA" id="ARBA00022692"/>
    </source>
</evidence>
<evidence type="ECO:0000256" key="13">
    <source>
        <dbReference type="ARBA" id="ARBA00022927"/>
    </source>
</evidence>
<dbReference type="InterPro" id="IPR011992">
    <property type="entry name" value="EF-hand-dom_pair"/>
</dbReference>
<feature type="region of interest" description="Disordered" evidence="19">
    <location>
        <begin position="351"/>
        <end position="376"/>
    </location>
</feature>
<dbReference type="Proteomes" id="UP001642484">
    <property type="component" value="Unassembled WGS sequence"/>
</dbReference>
<protein>
    <recommendedName>
        <fullName evidence="20">EF-hand domain-containing protein</fullName>
    </recommendedName>
</protein>
<dbReference type="PROSITE" id="PS50222">
    <property type="entry name" value="EF_HAND_2"/>
    <property type="match status" value="1"/>
</dbReference>
<accession>A0ABP0RWW1</accession>
<evidence type="ECO:0000256" key="9">
    <source>
        <dbReference type="ARBA" id="ARBA00022801"/>
    </source>
</evidence>
<keyword evidence="18" id="KW-0175">Coiled coil</keyword>
<proteinExistence type="predicted"/>
<dbReference type="PANTHER" id="PTHR10903">
    <property type="entry name" value="GTPASE, IMAP FAMILY MEMBER-RELATED"/>
    <property type="match status" value="1"/>
</dbReference>
<name>A0ABP0RWW1_9DINO</name>
<evidence type="ECO:0000259" key="20">
    <source>
        <dbReference type="PROSITE" id="PS50222"/>
    </source>
</evidence>
<dbReference type="EMBL" id="CAXAMN010026694">
    <property type="protein sequence ID" value="CAK9105121.1"/>
    <property type="molecule type" value="Genomic_DNA"/>
</dbReference>
<keyword evidence="16" id="KW-0472">Membrane</keyword>
<evidence type="ECO:0000256" key="16">
    <source>
        <dbReference type="ARBA" id="ARBA00023136"/>
    </source>
</evidence>
<evidence type="ECO:0000256" key="19">
    <source>
        <dbReference type="SAM" id="MobiDB-lite"/>
    </source>
</evidence>
<evidence type="ECO:0000313" key="21">
    <source>
        <dbReference type="EMBL" id="CAK9105121.1"/>
    </source>
</evidence>
<dbReference type="InterPro" id="IPR006703">
    <property type="entry name" value="G_AIG1"/>
</dbReference>
<dbReference type="Gene3D" id="1.10.238.10">
    <property type="entry name" value="EF-hand"/>
    <property type="match status" value="1"/>
</dbReference>
<dbReference type="SUPFAM" id="SSF52540">
    <property type="entry name" value="P-loop containing nucleoside triphosphate hydrolases"/>
    <property type="match status" value="1"/>
</dbReference>
<evidence type="ECO:0000256" key="18">
    <source>
        <dbReference type="SAM" id="Coils"/>
    </source>
</evidence>
<keyword evidence="13" id="KW-0653">Protein transport</keyword>
<keyword evidence="10" id="KW-1002">Plastid outer membrane</keyword>
<evidence type="ECO:0000256" key="17">
    <source>
        <dbReference type="ARBA" id="ARBA00024013"/>
    </source>
</evidence>
<evidence type="ECO:0000256" key="10">
    <source>
        <dbReference type="ARBA" id="ARBA00022805"/>
    </source>
</evidence>
<comment type="caution">
    <text evidence="21">The sequence shown here is derived from an EMBL/GenBank/DDBJ whole genome shotgun (WGS) entry which is preliminary data.</text>
</comment>
<evidence type="ECO:0000256" key="12">
    <source>
        <dbReference type="ARBA" id="ARBA00022842"/>
    </source>
</evidence>
<evidence type="ECO:0000256" key="5">
    <source>
        <dbReference type="ARBA" id="ARBA00022640"/>
    </source>
</evidence>
<comment type="cofactor">
    <cofactor evidence="1">
        <name>Mg(2+)</name>
        <dbReference type="ChEBI" id="CHEBI:18420"/>
    </cofactor>
</comment>
<evidence type="ECO:0000256" key="14">
    <source>
        <dbReference type="ARBA" id="ARBA00022989"/>
    </source>
</evidence>
<evidence type="ECO:0000256" key="1">
    <source>
        <dbReference type="ARBA" id="ARBA00001946"/>
    </source>
</evidence>
<keyword evidence="15" id="KW-0342">GTP-binding</keyword>
<evidence type="ECO:0000313" key="22">
    <source>
        <dbReference type="Proteomes" id="UP001642484"/>
    </source>
</evidence>
<evidence type="ECO:0000256" key="4">
    <source>
        <dbReference type="ARBA" id="ARBA00022528"/>
    </source>
</evidence>
<dbReference type="InterPro" id="IPR045058">
    <property type="entry name" value="GIMA/IAN/Toc"/>
</dbReference>
<feature type="domain" description="EF-hand" evidence="20">
    <location>
        <begin position="481"/>
        <end position="515"/>
    </location>
</feature>
<keyword evidence="14" id="KW-1133">Transmembrane helix</keyword>
<evidence type="ECO:0000256" key="2">
    <source>
        <dbReference type="ARBA" id="ARBA00004167"/>
    </source>
</evidence>
<dbReference type="InterPro" id="IPR027417">
    <property type="entry name" value="P-loop_NTPase"/>
</dbReference>
<dbReference type="SUPFAM" id="SSF47473">
    <property type="entry name" value="EF-hand"/>
    <property type="match status" value="1"/>
</dbReference>
<keyword evidence="8" id="KW-0547">Nucleotide-binding</keyword>
<comment type="subcellular location">
    <subcellularLocation>
        <location evidence="2">Membrane</location>
        <topology evidence="2">Single-pass membrane protein</topology>
    </subcellularLocation>
    <subcellularLocation>
        <location evidence="17">Plastid</location>
        <location evidence="17">Chloroplast outer membrane</location>
    </subcellularLocation>
</comment>
<keyword evidence="12" id="KW-0460">Magnesium</keyword>
<evidence type="ECO:0000256" key="3">
    <source>
        <dbReference type="ARBA" id="ARBA00022448"/>
    </source>
</evidence>
<gene>
    <name evidence="21" type="ORF">CCMP2556_LOCUS49217</name>
</gene>
<keyword evidence="22" id="KW-1185">Reference proteome</keyword>
<keyword evidence="4" id="KW-0150">Chloroplast</keyword>
<keyword evidence="11" id="KW-0106">Calcium</keyword>
<keyword evidence="5" id="KW-0934">Plastid</keyword>
<feature type="coiled-coil region" evidence="18">
    <location>
        <begin position="255"/>
        <end position="322"/>
    </location>
</feature>
<keyword evidence="9" id="KW-0378">Hydrolase</keyword>
<keyword evidence="6" id="KW-0812">Transmembrane</keyword>
<evidence type="ECO:0000256" key="11">
    <source>
        <dbReference type="ARBA" id="ARBA00022837"/>
    </source>
</evidence>
<keyword evidence="7" id="KW-0479">Metal-binding</keyword>
<dbReference type="Pfam" id="PF04548">
    <property type="entry name" value="AIG1"/>
    <property type="match status" value="1"/>
</dbReference>
<dbReference type="InterPro" id="IPR002048">
    <property type="entry name" value="EF_hand_dom"/>
</dbReference>
<organism evidence="21 22">
    <name type="scientific">Durusdinium trenchii</name>
    <dbReference type="NCBI Taxonomy" id="1381693"/>
    <lineage>
        <taxon>Eukaryota</taxon>
        <taxon>Sar</taxon>
        <taxon>Alveolata</taxon>
        <taxon>Dinophyceae</taxon>
        <taxon>Suessiales</taxon>
        <taxon>Symbiodiniaceae</taxon>
        <taxon>Durusdinium</taxon>
    </lineage>
</organism>
<evidence type="ECO:0000256" key="8">
    <source>
        <dbReference type="ARBA" id="ARBA00022741"/>
    </source>
</evidence>
<evidence type="ECO:0000256" key="7">
    <source>
        <dbReference type="ARBA" id="ARBA00022723"/>
    </source>
</evidence>
<dbReference type="SMART" id="SM00054">
    <property type="entry name" value="EFh"/>
    <property type="match status" value="1"/>
</dbReference>
<evidence type="ECO:0000256" key="15">
    <source>
        <dbReference type="ARBA" id="ARBA00023134"/>
    </source>
</evidence>
<dbReference type="PROSITE" id="PS00018">
    <property type="entry name" value="EF_HAND_1"/>
    <property type="match status" value="1"/>
</dbReference>
<reference evidence="21 22" key="1">
    <citation type="submission" date="2024-02" db="EMBL/GenBank/DDBJ databases">
        <authorList>
            <person name="Chen Y."/>
            <person name="Shah S."/>
            <person name="Dougan E. K."/>
            <person name="Thang M."/>
            <person name="Chan C."/>
        </authorList>
    </citation>
    <scope>NUCLEOTIDE SEQUENCE [LARGE SCALE GENOMIC DNA]</scope>
</reference>